<feature type="transmembrane region" description="Helical" evidence="1">
    <location>
        <begin position="94"/>
        <end position="112"/>
    </location>
</feature>
<dbReference type="OrthoDB" id="3828660at2"/>
<evidence type="ECO:0008006" key="4">
    <source>
        <dbReference type="Google" id="ProtNLM"/>
    </source>
</evidence>
<keyword evidence="1" id="KW-0812">Transmembrane</keyword>
<gene>
    <name evidence="2" type="ORF">FNH05_18610</name>
</gene>
<evidence type="ECO:0000313" key="2">
    <source>
        <dbReference type="EMBL" id="TVT47696.1"/>
    </source>
</evidence>
<feature type="transmembrane region" description="Helical" evidence="1">
    <location>
        <begin position="68"/>
        <end position="88"/>
    </location>
</feature>
<proteinExistence type="predicted"/>
<evidence type="ECO:0000313" key="3">
    <source>
        <dbReference type="Proteomes" id="UP000320011"/>
    </source>
</evidence>
<feature type="transmembrane region" description="Helical" evidence="1">
    <location>
        <begin position="34"/>
        <end position="56"/>
    </location>
</feature>
<organism evidence="2 3">
    <name type="scientific">Amycolatopsis rhizosphaerae</name>
    <dbReference type="NCBI Taxonomy" id="2053003"/>
    <lineage>
        <taxon>Bacteria</taxon>
        <taxon>Bacillati</taxon>
        <taxon>Actinomycetota</taxon>
        <taxon>Actinomycetes</taxon>
        <taxon>Pseudonocardiales</taxon>
        <taxon>Pseudonocardiaceae</taxon>
        <taxon>Amycolatopsis</taxon>
    </lineage>
</organism>
<dbReference type="EMBL" id="VJWX01000180">
    <property type="protein sequence ID" value="TVT47696.1"/>
    <property type="molecule type" value="Genomic_DNA"/>
</dbReference>
<keyword evidence="1" id="KW-0472">Membrane</keyword>
<reference evidence="2 3" key="2">
    <citation type="submission" date="2019-08" db="EMBL/GenBank/DDBJ databases">
        <title>Amycolatopsis acidicola sp. nov., isolated from peat swamp forest soil.</title>
        <authorList>
            <person name="Srisuk N."/>
        </authorList>
    </citation>
    <scope>NUCLEOTIDE SEQUENCE [LARGE SCALE GENOMIC DNA]</scope>
    <source>
        <strain evidence="2 3">TBRC 6029</strain>
    </source>
</reference>
<dbReference type="RefSeq" id="WP_144589972.1">
    <property type="nucleotide sequence ID" value="NZ_VJWX01000180.1"/>
</dbReference>
<accession>A0A558CG05</accession>
<dbReference type="AlphaFoldDB" id="A0A558CG05"/>
<reference evidence="2 3" key="1">
    <citation type="submission" date="2019-07" db="EMBL/GenBank/DDBJ databases">
        <authorList>
            <person name="Duangmal K."/>
            <person name="Teo W.F.A."/>
        </authorList>
    </citation>
    <scope>NUCLEOTIDE SEQUENCE [LARGE SCALE GENOMIC DNA]</scope>
    <source>
        <strain evidence="2 3">TBRC 6029</strain>
    </source>
</reference>
<comment type="caution">
    <text evidence="2">The sequence shown here is derived from an EMBL/GenBank/DDBJ whole genome shotgun (WGS) entry which is preliminary data.</text>
</comment>
<keyword evidence="3" id="KW-1185">Reference proteome</keyword>
<name>A0A558CG05_9PSEU</name>
<keyword evidence="1" id="KW-1133">Transmembrane helix</keyword>
<evidence type="ECO:0000256" key="1">
    <source>
        <dbReference type="SAM" id="Phobius"/>
    </source>
</evidence>
<dbReference type="Proteomes" id="UP000320011">
    <property type="component" value="Unassembled WGS sequence"/>
</dbReference>
<sequence length="121" mass="12427">MISGFGVAVAVCALVVAAWSFLLAARDREPGRPLLAALGLVELLLVVQLVIGVVLLIGGHHPGSLVTFLAYLIGSLVIIPAGAAWALAERSRSSTVILGIACVAIPVMVLRLHQIWGGASA</sequence>
<protein>
    <recommendedName>
        <fullName evidence="4">Integral membrane protein</fullName>
    </recommendedName>
</protein>